<keyword evidence="2" id="KW-0862">Zinc</keyword>
<evidence type="ECO:0000313" key="6">
    <source>
        <dbReference type="Proteomes" id="UP000585474"/>
    </source>
</evidence>
<dbReference type="PROSITE" id="PS50103">
    <property type="entry name" value="ZF_C3H1"/>
    <property type="match status" value="1"/>
</dbReference>
<feature type="compositionally biased region" description="Polar residues" evidence="3">
    <location>
        <begin position="605"/>
        <end position="618"/>
    </location>
</feature>
<keyword evidence="6" id="KW-1185">Reference proteome</keyword>
<evidence type="ECO:0000256" key="3">
    <source>
        <dbReference type="SAM" id="MobiDB-lite"/>
    </source>
</evidence>
<dbReference type="GO" id="GO:0003723">
    <property type="term" value="F:RNA binding"/>
    <property type="evidence" value="ECO:0007669"/>
    <property type="project" value="UniProtKB-KW"/>
</dbReference>
<reference evidence="6" key="1">
    <citation type="submission" date="2019-07" db="EMBL/GenBank/DDBJ databases">
        <title>De Novo Assembly of kiwifruit Actinidia rufa.</title>
        <authorList>
            <person name="Sugita-Konishi S."/>
            <person name="Sato K."/>
            <person name="Mori E."/>
            <person name="Abe Y."/>
            <person name="Kisaki G."/>
            <person name="Hamano K."/>
            <person name="Suezawa K."/>
            <person name="Otani M."/>
            <person name="Fukuda T."/>
            <person name="Manabe T."/>
            <person name="Gomi K."/>
            <person name="Tabuchi M."/>
            <person name="Akimitsu K."/>
            <person name="Kataoka I."/>
        </authorList>
    </citation>
    <scope>NUCLEOTIDE SEQUENCE [LARGE SCALE GENOMIC DNA]</scope>
    <source>
        <strain evidence="6">cv. Fuchu</strain>
    </source>
</reference>
<gene>
    <name evidence="5" type="ORF">Acr_00g0040010</name>
</gene>
<dbReference type="EMBL" id="BJWL01000230">
    <property type="protein sequence ID" value="GFS35478.1"/>
    <property type="molecule type" value="Genomic_DNA"/>
</dbReference>
<dbReference type="InterPro" id="IPR000571">
    <property type="entry name" value="Znf_CCCH"/>
</dbReference>
<dbReference type="SMART" id="SM00356">
    <property type="entry name" value="ZnF_C3H1"/>
    <property type="match status" value="1"/>
</dbReference>
<feature type="compositionally biased region" description="Basic and acidic residues" evidence="3">
    <location>
        <begin position="46"/>
        <end position="57"/>
    </location>
</feature>
<accession>A0A7J0DHL0</accession>
<feature type="region of interest" description="Disordered" evidence="3">
    <location>
        <begin position="236"/>
        <end position="258"/>
    </location>
</feature>
<proteinExistence type="predicted"/>
<dbReference type="Proteomes" id="UP000585474">
    <property type="component" value="Unassembled WGS sequence"/>
</dbReference>
<feature type="domain" description="C3H1-type" evidence="4">
    <location>
        <begin position="160"/>
        <end position="188"/>
    </location>
</feature>
<evidence type="ECO:0000256" key="2">
    <source>
        <dbReference type="PROSITE-ProRule" id="PRU00723"/>
    </source>
</evidence>
<dbReference type="InterPro" id="IPR045137">
    <property type="entry name" value="RBM26/27"/>
</dbReference>
<keyword evidence="1" id="KW-0694">RNA-binding</keyword>
<evidence type="ECO:0000313" key="5">
    <source>
        <dbReference type="EMBL" id="GFS35478.1"/>
    </source>
</evidence>
<comment type="caution">
    <text evidence="5">The sequence shown here is derived from an EMBL/GenBank/DDBJ whole genome shotgun (WGS) entry which is preliminary data.</text>
</comment>
<dbReference type="OrthoDB" id="443401at2759"/>
<dbReference type="AlphaFoldDB" id="A0A7J0DHL0"/>
<feature type="region of interest" description="Disordered" evidence="3">
    <location>
        <begin position="373"/>
        <end position="416"/>
    </location>
</feature>
<dbReference type="PANTHER" id="PTHR14398">
    <property type="entry name" value="RNA RECOGNITION RRM/RNP DOMAIN"/>
    <property type="match status" value="1"/>
</dbReference>
<evidence type="ECO:0000256" key="1">
    <source>
        <dbReference type="ARBA" id="ARBA00022884"/>
    </source>
</evidence>
<name>A0A7J0DHL0_9ERIC</name>
<keyword evidence="2" id="KW-0863">Zinc-finger</keyword>
<feature type="region of interest" description="Disordered" evidence="3">
    <location>
        <begin position="1"/>
        <end position="57"/>
    </location>
</feature>
<organism evidence="5 6">
    <name type="scientific">Actinidia rufa</name>
    <dbReference type="NCBI Taxonomy" id="165716"/>
    <lineage>
        <taxon>Eukaryota</taxon>
        <taxon>Viridiplantae</taxon>
        <taxon>Streptophyta</taxon>
        <taxon>Embryophyta</taxon>
        <taxon>Tracheophyta</taxon>
        <taxon>Spermatophyta</taxon>
        <taxon>Magnoliopsida</taxon>
        <taxon>eudicotyledons</taxon>
        <taxon>Gunneridae</taxon>
        <taxon>Pentapetalae</taxon>
        <taxon>asterids</taxon>
        <taxon>Ericales</taxon>
        <taxon>Actinidiaceae</taxon>
        <taxon>Actinidia</taxon>
    </lineage>
</organism>
<protein>
    <submittedName>
        <fullName evidence="5">Zinc finger (CCCH-type) family protein</fullName>
    </submittedName>
</protein>
<feature type="zinc finger region" description="C3H1-type" evidence="2">
    <location>
        <begin position="160"/>
        <end position="188"/>
    </location>
</feature>
<dbReference type="GO" id="GO:0008270">
    <property type="term" value="F:zinc ion binding"/>
    <property type="evidence" value="ECO:0007669"/>
    <property type="project" value="UniProtKB-KW"/>
</dbReference>
<feature type="compositionally biased region" description="Acidic residues" evidence="3">
    <location>
        <begin position="20"/>
        <end position="36"/>
    </location>
</feature>
<dbReference type="GO" id="GO:0005634">
    <property type="term" value="C:nucleus"/>
    <property type="evidence" value="ECO:0007669"/>
    <property type="project" value="TreeGrafter"/>
</dbReference>
<dbReference type="PANTHER" id="PTHR14398:SF0">
    <property type="entry name" value="ZINC FINGER PROTEIN SWM"/>
    <property type="match status" value="1"/>
</dbReference>
<feature type="region of interest" description="Disordered" evidence="3">
    <location>
        <begin position="593"/>
        <end position="656"/>
    </location>
</feature>
<evidence type="ECO:0000259" key="4">
    <source>
        <dbReference type="PROSITE" id="PS50103"/>
    </source>
</evidence>
<feature type="compositionally biased region" description="Basic and acidic residues" evidence="3">
    <location>
        <begin position="640"/>
        <end position="656"/>
    </location>
</feature>
<keyword evidence="2" id="KW-0479">Metal-binding</keyword>
<sequence>MELKVSSPKAECLSPSDCVSDSEEKDVSDDDDDDDDDRNHKHRRREIGSESMERDSLEQTCLPGLKNDTLALPHFPEFQTRFINRYLLILALVGVEEGNLVLGANMTLGKGLPNVSDSQSPSWSAFGLIPRIPNGGMDTLHSPGMQRSLRTSLAPSLNIGIPLQRCRDFEERGFCLRGDMCPMEHGVNRIVVEDVQSLSQFNLPVSLPSAHLLGTPSALPSVTALSSTLINSKSSKNGADFYDPDQPLWTNDRPETSKAPLGLNSSKLHEPEFFLEGSPSDHHHTGLFDGFGNECPMTSTATIVESQITSSEEAEAALKAPDAVMGNGFIKLWWANRDNIPVDGMGSGNSVTVTPRGVTAISVPPHLSVGHRGRDNLQSAAPKLGVPNASVPAVPASDRTKPVVINSPRAPPSLQKKQESLELLKEELREKQELLDKKRNDFRRQLDKLGKQVILSFPGLSFLNATSLKGDVSSELAAKRHKPRTVADVAKAATPRSADIGTVVASLVAEAMAEKDKYMENVVHQNPKQNTYMTPLEPSSLKHSIRPLAPAGVAVLKEHFSAYGELSVVELEDVESSDSVGYDLPFIWLAPTNSSNDNSVREKPSSASNIPSDANVQPTREVAPVDPHKVSASGNGEAEILERKESSGECTERNED</sequence>